<protein>
    <recommendedName>
        <fullName evidence="1">Transposase DDE domain-containing protein</fullName>
    </recommendedName>
</protein>
<evidence type="ECO:0000313" key="2">
    <source>
        <dbReference type="EMBL" id="KKZ11284.1"/>
    </source>
</evidence>
<proteinExistence type="predicted"/>
<feature type="domain" description="Transposase DDE" evidence="1">
    <location>
        <begin position="1"/>
        <end position="48"/>
    </location>
</feature>
<comment type="caution">
    <text evidence="2">The sequence shown here is derived from an EMBL/GenBank/DDBJ whole genome shotgun (WGS) entry which is preliminary data.</text>
</comment>
<dbReference type="AlphaFoldDB" id="A0A0G2HKR9"/>
<dbReference type="Pfam" id="PF13612">
    <property type="entry name" value="DDE_Tnp_1_3"/>
    <property type="match status" value="1"/>
</dbReference>
<accession>A0A0G2HKR9</accession>
<evidence type="ECO:0000259" key="1">
    <source>
        <dbReference type="Pfam" id="PF13612"/>
    </source>
</evidence>
<reference evidence="2 3" key="1">
    <citation type="submission" date="2015-01" db="EMBL/GenBank/DDBJ databases">
        <title>Lifestyle Evolution in Cyanobacterial Symbionts of Sponges.</title>
        <authorList>
            <person name="Burgsdorf I."/>
            <person name="Slaby B.M."/>
            <person name="Handley K.M."/>
            <person name="Haber M."/>
            <person name="Blom J."/>
            <person name="Marshall C.W."/>
            <person name="Gilbert J.A."/>
            <person name="Hentschel U."/>
            <person name="Steindler L."/>
        </authorList>
    </citation>
    <scope>NUCLEOTIDE SEQUENCE [LARGE SCALE GENOMIC DNA]</scope>
    <source>
        <strain evidence="2">SP3</strain>
    </source>
</reference>
<dbReference type="Proteomes" id="UP000035067">
    <property type="component" value="Unassembled WGS sequence"/>
</dbReference>
<dbReference type="EMBL" id="JXQG01000057">
    <property type="protein sequence ID" value="KKZ11284.1"/>
    <property type="molecule type" value="Genomic_DNA"/>
</dbReference>
<sequence length="88" mass="9807">MVTVIRRNMKNYLMPMLDNVLLRKRFIIATLLDKLKSTRGLVDPPHRSPIHALVHVLSCLAAYTLAQPEVNIGNIGTPDPVPSIPRPS</sequence>
<evidence type="ECO:0000313" key="3">
    <source>
        <dbReference type="Proteomes" id="UP000035067"/>
    </source>
</evidence>
<gene>
    <name evidence="2" type="ORF">TE42_08310</name>
</gene>
<name>A0A0G2HKR9_9SYNE</name>
<dbReference type="InterPro" id="IPR025668">
    <property type="entry name" value="Tnp_DDE_dom"/>
</dbReference>
<organism evidence="2 3">
    <name type="scientific">Candidatus Synechococcus spongiarum SP3</name>
    <dbReference type="NCBI Taxonomy" id="1604020"/>
    <lineage>
        <taxon>Bacteria</taxon>
        <taxon>Bacillati</taxon>
        <taxon>Cyanobacteriota</taxon>
        <taxon>Cyanophyceae</taxon>
        <taxon>Synechococcales</taxon>
        <taxon>Synechococcaceae</taxon>
        <taxon>Synechococcus</taxon>
    </lineage>
</organism>
<dbReference type="PATRIC" id="fig|1604020.3.peg.1652"/>